<accession>A0A0A9B102</accession>
<sequence>MVDAVQPD</sequence>
<evidence type="ECO:0000313" key="1">
    <source>
        <dbReference type="EMBL" id="JAD55828.1"/>
    </source>
</evidence>
<proteinExistence type="predicted"/>
<reference evidence="1" key="1">
    <citation type="submission" date="2014-09" db="EMBL/GenBank/DDBJ databases">
        <authorList>
            <person name="Magalhaes I.L.F."/>
            <person name="Oliveira U."/>
            <person name="Santos F.R."/>
            <person name="Vidigal T.H.D.A."/>
            <person name="Brescovit A.D."/>
            <person name="Santos A.J."/>
        </authorList>
    </citation>
    <scope>NUCLEOTIDE SEQUENCE</scope>
    <source>
        <tissue evidence="1">Shoot tissue taken approximately 20 cm above the soil surface</tissue>
    </source>
</reference>
<protein>
    <submittedName>
        <fullName evidence="1">Uncharacterized protein</fullName>
    </submittedName>
</protein>
<reference evidence="1" key="2">
    <citation type="journal article" date="2015" name="Data Brief">
        <title>Shoot transcriptome of the giant reed, Arundo donax.</title>
        <authorList>
            <person name="Barrero R.A."/>
            <person name="Guerrero F.D."/>
            <person name="Moolhuijzen P."/>
            <person name="Goolsby J.A."/>
            <person name="Tidwell J."/>
            <person name="Bellgard S.E."/>
            <person name="Bellgard M.I."/>
        </authorList>
    </citation>
    <scope>NUCLEOTIDE SEQUENCE</scope>
    <source>
        <tissue evidence="1">Shoot tissue taken approximately 20 cm above the soil surface</tissue>
    </source>
</reference>
<name>A0A0A9B102_ARUDO</name>
<organism evidence="1">
    <name type="scientific">Arundo donax</name>
    <name type="common">Giant reed</name>
    <name type="synonym">Donax arundinaceus</name>
    <dbReference type="NCBI Taxonomy" id="35708"/>
    <lineage>
        <taxon>Eukaryota</taxon>
        <taxon>Viridiplantae</taxon>
        <taxon>Streptophyta</taxon>
        <taxon>Embryophyta</taxon>
        <taxon>Tracheophyta</taxon>
        <taxon>Spermatophyta</taxon>
        <taxon>Magnoliopsida</taxon>
        <taxon>Liliopsida</taxon>
        <taxon>Poales</taxon>
        <taxon>Poaceae</taxon>
        <taxon>PACMAD clade</taxon>
        <taxon>Arundinoideae</taxon>
        <taxon>Arundineae</taxon>
        <taxon>Arundo</taxon>
    </lineage>
</organism>
<dbReference type="EMBL" id="GBRH01242067">
    <property type="protein sequence ID" value="JAD55828.1"/>
    <property type="molecule type" value="Transcribed_RNA"/>
</dbReference>